<evidence type="ECO:0000313" key="3">
    <source>
        <dbReference type="EMBL" id="CAJ74295.1"/>
    </source>
</evidence>
<dbReference type="EMBL" id="CT573071">
    <property type="protein sequence ID" value="CAJ74295.1"/>
    <property type="molecule type" value="Genomic_DNA"/>
</dbReference>
<organism evidence="3">
    <name type="scientific">Kuenenia stuttgartiensis</name>
    <dbReference type="NCBI Taxonomy" id="174633"/>
    <lineage>
        <taxon>Bacteria</taxon>
        <taxon>Pseudomonadati</taxon>
        <taxon>Planctomycetota</taxon>
        <taxon>Candidatus Brocadiia</taxon>
        <taxon>Candidatus Brocadiales</taxon>
        <taxon>Candidatus Brocadiaceae</taxon>
        <taxon>Candidatus Kuenenia</taxon>
    </lineage>
</organism>
<dbReference type="Gene3D" id="1.10.150.130">
    <property type="match status" value="1"/>
</dbReference>
<reference evidence="3" key="1">
    <citation type="journal article" date="2006" name="Nature">
        <title>Deciphering the evolution and metabolism of an anammox bacterium from a community genome.</title>
        <authorList>
            <person name="Strous M."/>
            <person name="Pelletier E."/>
            <person name="Mangenot S."/>
            <person name="Rattei T."/>
            <person name="Lehner A."/>
            <person name="Taylor M.W."/>
            <person name="Horn M."/>
            <person name="Daims H."/>
            <person name="Bartol-Mavel D."/>
            <person name="Wincker P."/>
            <person name="Barbe V."/>
            <person name="Fonknechten N."/>
            <person name="Vallenet D."/>
            <person name="Segurens B."/>
            <person name="Schenowitz-Truong C."/>
            <person name="Medigue C."/>
            <person name="Collingro A."/>
            <person name="Snel B."/>
            <person name="Dutilh B.E."/>
            <person name="OpDenCamp H.J.M."/>
            <person name="vanDerDrift C."/>
            <person name="Cirpus I."/>
            <person name="vanDePas-Schoonen K.T."/>
            <person name="Harhangi H.R."/>
            <person name="vanNiftrik L."/>
            <person name="Schmid M."/>
            <person name="Keltjens J."/>
            <person name="vanDeVossenberg J."/>
            <person name="Kartal B."/>
            <person name="Meier H."/>
            <person name="Frishman D."/>
            <person name="Huynen M.A."/>
            <person name="Mewes H."/>
            <person name="Weissenbach J."/>
            <person name="Jetten M.S.M."/>
            <person name="Wagner M."/>
            <person name="LePaslier D."/>
        </authorList>
    </citation>
    <scope>NUCLEOTIDE SEQUENCE</scope>
</reference>
<reference evidence="3" key="2">
    <citation type="submission" date="2006-01" db="EMBL/GenBank/DDBJ databases">
        <authorList>
            <person name="Genoscope"/>
        </authorList>
    </citation>
    <scope>NUCLEOTIDE SEQUENCE</scope>
</reference>
<protein>
    <recommendedName>
        <fullName evidence="2">Integrase SAM-like N-terminal domain-containing protein</fullName>
    </recommendedName>
</protein>
<accession>Q1Q2R5</accession>
<gene>
    <name evidence="3" type="ORF">kuste3532</name>
</gene>
<evidence type="ECO:0000256" key="1">
    <source>
        <dbReference type="ARBA" id="ARBA00023125"/>
    </source>
</evidence>
<dbReference type="GO" id="GO:0015074">
    <property type="term" value="P:DNA integration"/>
    <property type="evidence" value="ECO:0007669"/>
    <property type="project" value="InterPro"/>
</dbReference>
<dbReference type="InterPro" id="IPR010998">
    <property type="entry name" value="Integrase_recombinase_N"/>
</dbReference>
<evidence type="ECO:0000259" key="2">
    <source>
        <dbReference type="Pfam" id="PF13495"/>
    </source>
</evidence>
<keyword evidence="1" id="KW-0238">DNA-binding</keyword>
<dbReference type="InterPro" id="IPR004107">
    <property type="entry name" value="Integrase_SAM-like_N"/>
</dbReference>
<dbReference type="GO" id="GO:0003677">
    <property type="term" value="F:DNA binding"/>
    <property type="evidence" value="ECO:0007669"/>
    <property type="project" value="UniProtKB-KW"/>
</dbReference>
<sequence>MDQMIYSIPPNDQSRGLKGRGKKIEQFLTHLAVKSCVAPSTQNQAMNALVFLYKKVLKVSLKEEINAIRAQKKTNIPVVMTREEVRQIINYIEGSPQFIVKWLLLGLSVLRGDCLPVSV</sequence>
<proteinExistence type="predicted"/>
<name>Q1Q2R5_KUEST</name>
<dbReference type="Pfam" id="PF13495">
    <property type="entry name" value="Phage_int_SAM_4"/>
    <property type="match status" value="1"/>
</dbReference>
<dbReference type="AlphaFoldDB" id="Q1Q2R5"/>
<feature type="domain" description="Integrase SAM-like N-terminal" evidence="2">
    <location>
        <begin position="23"/>
        <end position="62"/>
    </location>
</feature>